<dbReference type="SUPFAM" id="SSF55821">
    <property type="entry name" value="YrdC/RibB"/>
    <property type="match status" value="1"/>
</dbReference>
<dbReference type="Proteomes" id="UP000770785">
    <property type="component" value="Unassembled WGS sequence"/>
</dbReference>
<evidence type="ECO:0000313" key="3">
    <source>
        <dbReference type="Proteomes" id="UP000770785"/>
    </source>
</evidence>
<sequence>MLQHPYPSFGTKALATLRGGGLVLMPTANLWQVVAHCGHQQAVHRLLDLCPSAREHRPELIFPDIDSLRAWCPRIDPTLDTLLLYHRRPLTLSVPAGSRVPLSLLNEGGEVNVRIASDSGCYRLCEDLEGPLVACLAMGSTQAELPSSFGKIRCDVLRGVDHIVGRRQKDNLGDQATVTVRINERNEIEFLRT</sequence>
<dbReference type="Gene3D" id="3.90.870.10">
    <property type="entry name" value="DHBP synthase"/>
    <property type="match status" value="1"/>
</dbReference>
<dbReference type="EMBL" id="JAATJH010000001">
    <property type="protein sequence ID" value="NJC24581.1"/>
    <property type="molecule type" value="Genomic_DNA"/>
</dbReference>
<comment type="caution">
    <text evidence="2">The sequence shown here is derived from an EMBL/GenBank/DDBJ whole genome shotgun (WGS) entry which is preliminary data.</text>
</comment>
<protein>
    <submittedName>
        <fullName evidence="2">L-threonylcarbamoyladenylate synthase</fullName>
        <ecNumber evidence="2">2.7.7.87</ecNumber>
    </submittedName>
</protein>
<organism evidence="2 3">
    <name type="scientific">Neolewinella antarctica</name>
    <dbReference type="NCBI Taxonomy" id="442734"/>
    <lineage>
        <taxon>Bacteria</taxon>
        <taxon>Pseudomonadati</taxon>
        <taxon>Bacteroidota</taxon>
        <taxon>Saprospiria</taxon>
        <taxon>Saprospirales</taxon>
        <taxon>Lewinellaceae</taxon>
        <taxon>Neolewinella</taxon>
    </lineage>
</organism>
<evidence type="ECO:0000259" key="1">
    <source>
        <dbReference type="PROSITE" id="PS51163"/>
    </source>
</evidence>
<dbReference type="GO" id="GO:0061710">
    <property type="term" value="F:L-threonylcarbamoyladenylate synthase"/>
    <property type="evidence" value="ECO:0007669"/>
    <property type="project" value="UniProtKB-EC"/>
</dbReference>
<dbReference type="InterPro" id="IPR017945">
    <property type="entry name" value="DHBP_synth_RibB-like_a/b_dom"/>
</dbReference>
<dbReference type="RefSeq" id="WP_168035403.1">
    <property type="nucleotide sequence ID" value="NZ_JAATJH010000001.1"/>
</dbReference>
<dbReference type="EC" id="2.7.7.87" evidence="2"/>
<evidence type="ECO:0000313" key="2">
    <source>
        <dbReference type="EMBL" id="NJC24581.1"/>
    </source>
</evidence>
<keyword evidence="3" id="KW-1185">Reference proteome</keyword>
<proteinExistence type="predicted"/>
<dbReference type="Pfam" id="PF01300">
    <property type="entry name" value="Sua5_yciO_yrdC"/>
    <property type="match status" value="1"/>
</dbReference>
<reference evidence="2 3" key="1">
    <citation type="submission" date="2020-03" db="EMBL/GenBank/DDBJ databases">
        <title>Genomic Encyclopedia of Type Strains, Phase IV (KMG-IV): sequencing the most valuable type-strain genomes for metagenomic binning, comparative biology and taxonomic classification.</title>
        <authorList>
            <person name="Goeker M."/>
        </authorList>
    </citation>
    <scope>NUCLEOTIDE SEQUENCE [LARGE SCALE GENOMIC DNA]</scope>
    <source>
        <strain evidence="2 3">DSM 105096</strain>
    </source>
</reference>
<gene>
    <name evidence="2" type="ORF">GGR27_000062</name>
</gene>
<dbReference type="InterPro" id="IPR006070">
    <property type="entry name" value="Sua5-like_dom"/>
</dbReference>
<keyword evidence="2" id="KW-0808">Transferase</keyword>
<keyword evidence="2" id="KW-0548">Nucleotidyltransferase</keyword>
<dbReference type="PROSITE" id="PS51163">
    <property type="entry name" value="YRDC"/>
    <property type="match status" value="1"/>
</dbReference>
<accession>A0ABX0X5U8</accession>
<name>A0ABX0X5U8_9BACT</name>
<feature type="domain" description="YrdC-like" evidence="1">
    <location>
        <begin position="7"/>
        <end position="193"/>
    </location>
</feature>